<feature type="coiled-coil region" evidence="1">
    <location>
        <begin position="5"/>
        <end position="76"/>
    </location>
</feature>
<accession>A0A1W4WU82</accession>
<dbReference type="KEGG" id="apln:108735886"/>
<name>A0A1W4WU82_AGRPL</name>
<reference evidence="4" key="1">
    <citation type="submission" date="2025-08" db="UniProtKB">
        <authorList>
            <consortium name="RefSeq"/>
        </authorList>
    </citation>
    <scope>IDENTIFICATION</scope>
    <source>
        <tissue evidence="4">Entire body</tissue>
    </source>
</reference>
<dbReference type="GeneID" id="108735886"/>
<sequence length="133" mass="15203">MENTVKKLEEQVKETDETLGSIATKVGNVQKEICREGTKIEVNKLLQSVHDVKNDYQNLRKEISEVQDLQKQLSTSLQVQRRLMQTKFSLLKQRLLMNVPQKHLSVPPHVTPHRNASDNSNSALSPKMIHHGD</sequence>
<gene>
    <name evidence="4" type="primary">LOC108735886</name>
</gene>
<proteinExistence type="predicted"/>
<keyword evidence="1" id="KW-0175">Coiled coil</keyword>
<dbReference type="Gene3D" id="6.10.250.1380">
    <property type="match status" value="1"/>
</dbReference>
<evidence type="ECO:0000313" key="3">
    <source>
        <dbReference type="Proteomes" id="UP000192223"/>
    </source>
</evidence>
<dbReference type="Proteomes" id="UP000192223">
    <property type="component" value="Unplaced"/>
</dbReference>
<feature type="region of interest" description="Disordered" evidence="2">
    <location>
        <begin position="102"/>
        <end position="133"/>
    </location>
</feature>
<dbReference type="AlphaFoldDB" id="A0A1W4WU82"/>
<dbReference type="InParanoid" id="A0A1W4WU82"/>
<dbReference type="OrthoDB" id="8182512at2759"/>
<organism evidence="3 4">
    <name type="scientific">Agrilus planipennis</name>
    <name type="common">Emerald ash borer</name>
    <name type="synonym">Agrilus marcopoli</name>
    <dbReference type="NCBI Taxonomy" id="224129"/>
    <lineage>
        <taxon>Eukaryota</taxon>
        <taxon>Metazoa</taxon>
        <taxon>Ecdysozoa</taxon>
        <taxon>Arthropoda</taxon>
        <taxon>Hexapoda</taxon>
        <taxon>Insecta</taxon>
        <taxon>Pterygota</taxon>
        <taxon>Neoptera</taxon>
        <taxon>Endopterygota</taxon>
        <taxon>Coleoptera</taxon>
        <taxon>Polyphaga</taxon>
        <taxon>Elateriformia</taxon>
        <taxon>Buprestoidea</taxon>
        <taxon>Buprestidae</taxon>
        <taxon>Agrilinae</taxon>
        <taxon>Agrilus</taxon>
    </lineage>
</organism>
<evidence type="ECO:0000313" key="4">
    <source>
        <dbReference type="RefSeq" id="XP_018323600.1"/>
    </source>
</evidence>
<evidence type="ECO:0000256" key="1">
    <source>
        <dbReference type="SAM" id="Coils"/>
    </source>
</evidence>
<protein>
    <submittedName>
        <fullName evidence="4">Uncharacterized protein LOC108735886 isoform X1</fullName>
    </submittedName>
</protein>
<evidence type="ECO:0000256" key="2">
    <source>
        <dbReference type="SAM" id="MobiDB-lite"/>
    </source>
</evidence>
<dbReference type="STRING" id="224129.A0A1W4WU82"/>
<keyword evidence="3" id="KW-1185">Reference proteome</keyword>
<dbReference type="RefSeq" id="XP_018323600.1">
    <property type="nucleotide sequence ID" value="XM_018468098.1"/>
</dbReference>